<evidence type="ECO:0000313" key="14">
    <source>
        <dbReference type="Proteomes" id="UP000030744"/>
    </source>
</evidence>
<evidence type="ECO:0000256" key="8">
    <source>
        <dbReference type="ARBA" id="ARBA00023014"/>
    </source>
</evidence>
<dbReference type="GO" id="GO:0046872">
    <property type="term" value="F:metal ion binding"/>
    <property type="evidence" value="ECO:0007669"/>
    <property type="project" value="UniProtKB-KW"/>
</dbReference>
<dbReference type="AlphaFoldDB" id="U6K1T2"/>
<dbReference type="Proteomes" id="UP000030744">
    <property type="component" value="Unassembled WGS sequence"/>
</dbReference>
<dbReference type="CDD" id="cd03470">
    <property type="entry name" value="Rieske_cytochrome_bc1"/>
    <property type="match status" value="1"/>
</dbReference>
<dbReference type="GO" id="GO:0051537">
    <property type="term" value="F:2 iron, 2 sulfur cluster binding"/>
    <property type="evidence" value="ECO:0007669"/>
    <property type="project" value="UniProtKB-KW"/>
</dbReference>
<keyword evidence="7" id="KW-0408">Iron</keyword>
<keyword evidence="8" id="KW-0411">Iron-sulfur</keyword>
<keyword evidence="5" id="KW-0479">Metal-binding</keyword>
<dbReference type="InterPro" id="IPR017941">
    <property type="entry name" value="Rieske_2Fe-2S"/>
</dbReference>
<evidence type="ECO:0000256" key="4">
    <source>
        <dbReference type="ARBA" id="ARBA00022714"/>
    </source>
</evidence>
<dbReference type="NCBIfam" id="TIGR01416">
    <property type="entry name" value="Rieske_proteo"/>
    <property type="match status" value="1"/>
</dbReference>
<dbReference type="PROSITE" id="PS51296">
    <property type="entry name" value="RIESKE"/>
    <property type="match status" value="1"/>
</dbReference>
<name>U6K1T2_9EIME</name>
<organism evidence="13 14">
    <name type="scientific">Eimeria mitis</name>
    <dbReference type="NCBI Taxonomy" id="44415"/>
    <lineage>
        <taxon>Eukaryota</taxon>
        <taxon>Sar</taxon>
        <taxon>Alveolata</taxon>
        <taxon>Apicomplexa</taxon>
        <taxon>Conoidasida</taxon>
        <taxon>Coccidia</taxon>
        <taxon>Eucoccidiorida</taxon>
        <taxon>Eimeriorina</taxon>
        <taxon>Eimeriidae</taxon>
        <taxon>Eimeria</taxon>
    </lineage>
</organism>
<evidence type="ECO:0000256" key="9">
    <source>
        <dbReference type="ARBA" id="ARBA00023136"/>
    </source>
</evidence>
<dbReference type="PANTHER" id="PTHR10134">
    <property type="entry name" value="CYTOCHROME B-C1 COMPLEX SUBUNIT RIESKE, MITOCHONDRIAL"/>
    <property type="match status" value="1"/>
</dbReference>
<dbReference type="GeneID" id="25378077"/>
<dbReference type="InterPro" id="IPR005805">
    <property type="entry name" value="Rieske_Fe-S_prot_C"/>
</dbReference>
<accession>U6K1T2</accession>
<dbReference type="GO" id="GO:0008121">
    <property type="term" value="F:quinol-cytochrome-c reductase activity"/>
    <property type="evidence" value="ECO:0007669"/>
    <property type="project" value="InterPro"/>
</dbReference>
<keyword evidence="4" id="KW-0001">2Fe-2S</keyword>
<dbReference type="VEuPathDB" id="ToxoDB:EMH_0032680"/>
<sequence>MYPRGLFAPLCSVGRGPHLTPLVQQGASLAALAPLARRFSTFNHNIGPHKSEPPASEKPLFLNRFDQADDPSLFVLEAEELQRRREALQVQNKDDALIDAADIVQPSNHPHQRKGFFRRMRYWHYHQTAEPTFPRPPDLSKGELAAGATVTRTTVWNNEDEPAVVSIGRFAPENFRPVGYAENAPNPTSINSDAHPDFRDYRLGSGSPDRRPFMYFLSASYFFIGASMMRSLLCKMVHFWWVSKDLMAAGTTEIDLRPIEPGTTAVFKWRGKPVFVRHRTEEEIERARQGYSHFVPVVFCLPSVCFVLADDLLVGTMKDPQMDAERCPRPEWLINIGVCTHLGCIPVEGGSYHGWFCPCHGSHYDISGRVRQGPAPTNLEVPEMVFLDDLTVKLG</sequence>
<keyword evidence="9" id="KW-0472">Membrane</keyword>
<evidence type="ECO:0000313" key="13">
    <source>
        <dbReference type="EMBL" id="CDJ30896.1"/>
    </source>
</evidence>
<evidence type="ECO:0000259" key="12">
    <source>
        <dbReference type="PROSITE" id="PS51296"/>
    </source>
</evidence>
<evidence type="ECO:0000256" key="6">
    <source>
        <dbReference type="ARBA" id="ARBA00022989"/>
    </source>
</evidence>
<evidence type="ECO:0000256" key="2">
    <source>
        <dbReference type="ARBA" id="ARBA00010651"/>
    </source>
</evidence>
<dbReference type="InterPro" id="IPR006317">
    <property type="entry name" value="Ubiquinol_cyt_c_Rdtase_Fe-S-su"/>
</dbReference>
<comment type="cofactor">
    <cofactor evidence="11">
        <name>[2Fe-2S] cluster</name>
        <dbReference type="ChEBI" id="CHEBI:190135"/>
    </cofactor>
</comment>
<feature type="domain" description="Rieske" evidence="12">
    <location>
        <begin position="304"/>
        <end position="393"/>
    </location>
</feature>
<comment type="subcellular location">
    <subcellularLocation>
        <location evidence="1">Membrane</location>
        <topology evidence="1">Single-pass membrane protein</topology>
    </subcellularLocation>
</comment>
<dbReference type="PRINTS" id="PR00162">
    <property type="entry name" value="RIESKE"/>
</dbReference>
<proteinExistence type="inferred from homology"/>
<dbReference type="OrthoDB" id="1637982at2759"/>
<evidence type="ECO:0000256" key="5">
    <source>
        <dbReference type="ARBA" id="ARBA00022723"/>
    </source>
</evidence>
<comment type="similarity">
    <text evidence="2">Belongs to the Rieske iron-sulfur protein family.</text>
</comment>
<keyword evidence="6" id="KW-1133">Transmembrane helix</keyword>
<evidence type="ECO:0000256" key="3">
    <source>
        <dbReference type="ARBA" id="ARBA00022692"/>
    </source>
</evidence>
<reference evidence="13" key="2">
    <citation type="submission" date="2013-10" db="EMBL/GenBank/DDBJ databases">
        <authorList>
            <person name="Aslett M."/>
        </authorList>
    </citation>
    <scope>NUCLEOTIDE SEQUENCE [LARGE SCALE GENOMIC DNA]</scope>
    <source>
        <strain evidence="13">Houghton</strain>
    </source>
</reference>
<dbReference type="InterPro" id="IPR014349">
    <property type="entry name" value="Rieske_Fe-S_prot"/>
</dbReference>
<dbReference type="InterPro" id="IPR036922">
    <property type="entry name" value="Rieske_2Fe-2S_sf"/>
</dbReference>
<dbReference type="RefSeq" id="XP_013353461.1">
    <property type="nucleotide sequence ID" value="XM_013498007.1"/>
</dbReference>
<evidence type="ECO:0000256" key="1">
    <source>
        <dbReference type="ARBA" id="ARBA00004167"/>
    </source>
</evidence>
<keyword evidence="10" id="KW-1015">Disulfide bond</keyword>
<dbReference type="Pfam" id="PF00355">
    <property type="entry name" value="Rieske"/>
    <property type="match status" value="1"/>
</dbReference>
<dbReference type="Gene3D" id="2.102.10.10">
    <property type="entry name" value="Rieske [2Fe-2S] iron-sulphur domain"/>
    <property type="match status" value="1"/>
</dbReference>
<gene>
    <name evidence="13" type="ORF">EMH_0032680</name>
</gene>
<evidence type="ECO:0000256" key="11">
    <source>
        <dbReference type="ARBA" id="ARBA00034078"/>
    </source>
</evidence>
<protein>
    <submittedName>
        <fullName evidence="13">Ubiquinol-cytochrome c reductase domain-containing protein, putative</fullName>
    </submittedName>
</protein>
<evidence type="ECO:0000256" key="10">
    <source>
        <dbReference type="ARBA" id="ARBA00023157"/>
    </source>
</evidence>
<reference evidence="13" key="1">
    <citation type="submission" date="2013-10" db="EMBL/GenBank/DDBJ databases">
        <title>Genomic analysis of the causative agents of coccidiosis in chickens.</title>
        <authorList>
            <person name="Reid A.J."/>
            <person name="Blake D."/>
            <person name="Billington K."/>
            <person name="Browne H."/>
            <person name="Dunn M."/>
            <person name="Hung S."/>
            <person name="Kawahara F."/>
            <person name="Miranda-Saavedra D."/>
            <person name="Mourier T."/>
            <person name="Nagra H."/>
            <person name="Otto T.D."/>
            <person name="Rawlings N."/>
            <person name="Sanchez A."/>
            <person name="Sanders M."/>
            <person name="Subramaniam C."/>
            <person name="Tay Y."/>
            <person name="Dear P."/>
            <person name="Doerig C."/>
            <person name="Gruber A."/>
            <person name="Parkinson J."/>
            <person name="Shirley M."/>
            <person name="Wan K.L."/>
            <person name="Berriman M."/>
            <person name="Tomley F."/>
            <person name="Pain A."/>
        </authorList>
    </citation>
    <scope>NUCLEOTIDE SEQUENCE [LARGE SCALE GENOMIC DNA]</scope>
    <source>
        <strain evidence="13">Houghton</strain>
    </source>
</reference>
<keyword evidence="3" id="KW-0812">Transmembrane</keyword>
<dbReference type="EMBL" id="HG682870">
    <property type="protein sequence ID" value="CDJ30896.1"/>
    <property type="molecule type" value="Genomic_DNA"/>
</dbReference>
<keyword evidence="14" id="KW-1185">Reference proteome</keyword>
<dbReference type="GO" id="GO:0016020">
    <property type="term" value="C:membrane"/>
    <property type="evidence" value="ECO:0007669"/>
    <property type="project" value="UniProtKB-SubCell"/>
</dbReference>
<evidence type="ECO:0000256" key="7">
    <source>
        <dbReference type="ARBA" id="ARBA00023004"/>
    </source>
</evidence>
<dbReference type="SUPFAM" id="SSF50022">
    <property type="entry name" value="ISP domain"/>
    <property type="match status" value="1"/>
</dbReference>
<dbReference type="SUPFAM" id="SSF81502">
    <property type="entry name" value="ISP transmembrane anchor"/>
    <property type="match status" value="1"/>
</dbReference>